<name>A0ABN6FPP1_SINCY</name>
<dbReference type="EMBL" id="AP024525">
    <property type="protein sequence ID" value="BCT77663.1"/>
    <property type="molecule type" value="Genomic_DNA"/>
</dbReference>
<organism evidence="1 2">
    <name type="scientific">Sinomonas cyclohexanicum</name>
    <name type="common">Corynebacterium cyclohexanicum</name>
    <dbReference type="NCBI Taxonomy" id="322009"/>
    <lineage>
        <taxon>Bacteria</taxon>
        <taxon>Bacillati</taxon>
        <taxon>Actinomycetota</taxon>
        <taxon>Actinomycetes</taxon>
        <taxon>Micrococcales</taxon>
        <taxon>Micrococcaceae</taxon>
        <taxon>Sinomonas</taxon>
    </lineage>
</organism>
<proteinExistence type="predicted"/>
<accession>A0ABN6FPP1</accession>
<evidence type="ECO:0000313" key="1">
    <source>
        <dbReference type="EMBL" id="BCT77663.1"/>
    </source>
</evidence>
<reference evidence="1 2" key="1">
    <citation type="journal article" date="2021" name="J. Biosci. Bioeng.">
        <title>Identification and characterization of a chc gene cluster responsible for the aromatization pathway of cyclohexanecarboxylate degradation in Sinomonas cyclohexanicum ATCC 51369.</title>
        <authorList>
            <person name="Yamamoto T."/>
            <person name="Hasegawa Y."/>
            <person name="Lau P.C.K."/>
            <person name="Iwaki H."/>
        </authorList>
    </citation>
    <scope>NUCLEOTIDE SEQUENCE [LARGE SCALE GENOMIC DNA]</scope>
    <source>
        <strain evidence="1 2">ATCC 51369</strain>
    </source>
</reference>
<protein>
    <submittedName>
        <fullName evidence="1">Uncharacterized protein</fullName>
    </submittedName>
</protein>
<evidence type="ECO:0000313" key="2">
    <source>
        <dbReference type="Proteomes" id="UP001319861"/>
    </source>
</evidence>
<sequence length="491" mass="53872">MSVPSAEYLRLPFNRPEYFSVPELLISSLAHRAYERRQDAPPIGDGSAEKSTGKVAGYMYQADAKQSKFVDVRSTFPTGQKLAQLGELLAQHGRPTALITESTPESLGDAVARSVLGIRIERTGNQPASPLSPSLALLQDARGVLVKRNPPDFAEILEAMFALGSDSSQREGQSASALWLRAVDRRLDHDPVLQAIDGAFMTGILSDGYERRPGDLGHLEGRQWAGLFPDTPYSWFARVWSALTSDDWVDSLPARVWVDWATTVLRLTMGLGFLWEAAWYERIAAAVIGRSVPATFTELVASVRPPLPWQSSRATVTTRDVASLIKHRLRRGEKVRTYLGARMKEHAKARSLAAVSAIDFLRELSDEKGHVEALVKSLADGTDKSKTVYETVKYGLQVREASGPYTDYFGVLKAHGRRFVLVDPGTEWVTVVASLACRGRSRHCTVGDVLADLSRLGMRPELGDLVALLERAGMARGSADADNAVIVERAF</sequence>
<gene>
    <name evidence="1" type="ORF">SCMU_35050</name>
</gene>
<keyword evidence="2" id="KW-1185">Reference proteome</keyword>
<dbReference type="Proteomes" id="UP001319861">
    <property type="component" value="Chromosome"/>
</dbReference>